<dbReference type="InterPro" id="IPR027493">
    <property type="entry name" value="Ribosomal_bL31_B"/>
</dbReference>
<dbReference type="PROSITE" id="PS01143">
    <property type="entry name" value="RIBOSOMAL_L31"/>
    <property type="match status" value="1"/>
</dbReference>
<dbReference type="GO" id="GO:0003735">
    <property type="term" value="F:structural constituent of ribosome"/>
    <property type="evidence" value="ECO:0007669"/>
    <property type="project" value="InterPro"/>
</dbReference>
<dbReference type="EMBL" id="JGZI01000009">
    <property type="protein sequence ID" value="KFI82392.1"/>
    <property type="molecule type" value="Genomic_DNA"/>
</dbReference>
<dbReference type="eggNOG" id="COG0254">
    <property type="taxonomic scope" value="Bacteria"/>
</dbReference>
<dbReference type="InterPro" id="IPR002150">
    <property type="entry name" value="Ribosomal_bL31"/>
</dbReference>
<dbReference type="GO" id="GO:0005840">
    <property type="term" value="C:ribosome"/>
    <property type="evidence" value="ECO:0007669"/>
    <property type="project" value="UniProtKB-KW"/>
</dbReference>
<organism evidence="4 5">
    <name type="scientific">Bifidobacterium psychraerophilum</name>
    <dbReference type="NCBI Taxonomy" id="218140"/>
    <lineage>
        <taxon>Bacteria</taxon>
        <taxon>Bacillati</taxon>
        <taxon>Actinomycetota</taxon>
        <taxon>Actinomycetes</taxon>
        <taxon>Bifidobacteriales</taxon>
        <taxon>Bifidobacteriaceae</taxon>
        <taxon>Bifidobacterium</taxon>
    </lineage>
</organism>
<dbReference type="SUPFAM" id="SSF143800">
    <property type="entry name" value="L28p-like"/>
    <property type="match status" value="1"/>
</dbReference>
<dbReference type="OrthoDB" id="9803251at2"/>
<comment type="similarity">
    <text evidence="3">Belongs to the bacterial ribosomal protein bL31 family.</text>
</comment>
<name>A0A087CGJ2_9BIFI</name>
<dbReference type="RefSeq" id="WP_033496711.1">
    <property type="nucleotide sequence ID" value="NZ_BAABVZ010000003.1"/>
</dbReference>
<dbReference type="Proteomes" id="UP000029050">
    <property type="component" value="Unassembled WGS sequence"/>
</dbReference>
<dbReference type="InterPro" id="IPR034704">
    <property type="entry name" value="Ribosomal_bL28/bL31-like_sf"/>
</dbReference>
<keyword evidence="2 3" id="KW-0687">Ribonucleoprotein</keyword>
<dbReference type="NCBIfam" id="NF002462">
    <property type="entry name" value="PRK01678.1"/>
    <property type="match status" value="1"/>
</dbReference>
<evidence type="ECO:0000256" key="1">
    <source>
        <dbReference type="ARBA" id="ARBA00022980"/>
    </source>
</evidence>
<evidence type="ECO:0000313" key="5">
    <source>
        <dbReference type="Proteomes" id="UP000029050"/>
    </source>
</evidence>
<proteinExistence type="inferred from homology"/>
<dbReference type="PANTHER" id="PTHR33280">
    <property type="entry name" value="50S RIBOSOMAL PROTEIN L31, CHLOROPLASTIC"/>
    <property type="match status" value="1"/>
</dbReference>
<dbReference type="Gene3D" id="4.10.830.30">
    <property type="entry name" value="Ribosomal protein L31"/>
    <property type="match status" value="1"/>
</dbReference>
<sequence>MKANIHPTYDYVVFRDQSAGTMMLTRSTLAAKAKSLPTVTWEDGKEYPLVNVEVSSASHPFYTGNNIVLDTAGQVQKFNQRYRRNPAQGDKESA</sequence>
<accession>A0A087CGJ2</accession>
<dbReference type="NCBIfam" id="TIGR00105">
    <property type="entry name" value="L31"/>
    <property type="match status" value="1"/>
</dbReference>
<dbReference type="STRING" id="218140.BPSY_1243"/>
<dbReference type="GO" id="GO:1990904">
    <property type="term" value="C:ribonucleoprotein complex"/>
    <property type="evidence" value="ECO:0007669"/>
    <property type="project" value="UniProtKB-KW"/>
</dbReference>
<dbReference type="PANTHER" id="PTHR33280:SF1">
    <property type="entry name" value="LARGE RIBOSOMAL SUBUNIT PROTEIN BL31C"/>
    <property type="match status" value="1"/>
</dbReference>
<reference evidence="4 5" key="1">
    <citation type="submission" date="2014-03" db="EMBL/GenBank/DDBJ databases">
        <title>Genomics of Bifidobacteria.</title>
        <authorList>
            <person name="Ventura M."/>
            <person name="Milani C."/>
            <person name="Lugli G.A."/>
        </authorList>
    </citation>
    <scope>NUCLEOTIDE SEQUENCE [LARGE SCALE GENOMIC DNA]</scope>
    <source>
        <strain evidence="4 5">LMG 21775</strain>
    </source>
</reference>
<gene>
    <name evidence="4" type="ORF">BPSY_1243</name>
</gene>
<dbReference type="Pfam" id="PF01197">
    <property type="entry name" value="Ribosomal_L31"/>
    <property type="match status" value="1"/>
</dbReference>
<dbReference type="InterPro" id="IPR042105">
    <property type="entry name" value="Ribosomal_bL31_sf"/>
</dbReference>
<evidence type="ECO:0000313" key="4">
    <source>
        <dbReference type="EMBL" id="KFI82392.1"/>
    </source>
</evidence>
<dbReference type="GO" id="GO:0006412">
    <property type="term" value="P:translation"/>
    <property type="evidence" value="ECO:0007669"/>
    <property type="project" value="InterPro"/>
</dbReference>
<keyword evidence="5" id="KW-1185">Reference proteome</keyword>
<evidence type="ECO:0000256" key="2">
    <source>
        <dbReference type="ARBA" id="ARBA00023274"/>
    </source>
</evidence>
<evidence type="ECO:0000256" key="3">
    <source>
        <dbReference type="RuleBase" id="RU000564"/>
    </source>
</evidence>
<dbReference type="GeneID" id="98300448"/>
<dbReference type="AlphaFoldDB" id="A0A087CGJ2"/>
<comment type="caution">
    <text evidence="4">The sequence shown here is derived from an EMBL/GenBank/DDBJ whole genome shotgun (WGS) entry which is preliminary data.</text>
</comment>
<protein>
    <recommendedName>
        <fullName evidence="3">50S ribosomal protein L31</fullName>
    </recommendedName>
</protein>
<keyword evidence="1 3" id="KW-0689">Ribosomal protein</keyword>